<keyword evidence="1" id="KW-0343">GTPase activation</keyword>
<organism evidence="5 6">
    <name type="scientific">Cyphellophora europaea (strain CBS 101466)</name>
    <name type="common">Phialophora europaea</name>
    <dbReference type="NCBI Taxonomy" id="1220924"/>
    <lineage>
        <taxon>Eukaryota</taxon>
        <taxon>Fungi</taxon>
        <taxon>Dikarya</taxon>
        <taxon>Ascomycota</taxon>
        <taxon>Pezizomycotina</taxon>
        <taxon>Eurotiomycetes</taxon>
        <taxon>Chaetothyriomycetidae</taxon>
        <taxon>Chaetothyriales</taxon>
        <taxon>Cyphellophoraceae</taxon>
        <taxon>Cyphellophora</taxon>
    </lineage>
</organism>
<feature type="compositionally biased region" description="Low complexity" evidence="2">
    <location>
        <begin position="1"/>
        <end position="16"/>
    </location>
</feature>
<reference evidence="5 6" key="1">
    <citation type="submission" date="2013-03" db="EMBL/GenBank/DDBJ databases">
        <title>The Genome Sequence of Phialophora europaea CBS 101466.</title>
        <authorList>
            <consortium name="The Broad Institute Genomics Platform"/>
            <person name="Cuomo C."/>
            <person name="de Hoog S."/>
            <person name="Gorbushina A."/>
            <person name="Walker B."/>
            <person name="Young S.K."/>
            <person name="Zeng Q."/>
            <person name="Gargeya S."/>
            <person name="Fitzgerald M."/>
            <person name="Haas B."/>
            <person name="Abouelleil A."/>
            <person name="Allen A.W."/>
            <person name="Alvarado L."/>
            <person name="Arachchi H.M."/>
            <person name="Berlin A.M."/>
            <person name="Chapman S.B."/>
            <person name="Gainer-Dewar J."/>
            <person name="Goldberg J."/>
            <person name="Griggs A."/>
            <person name="Gujja S."/>
            <person name="Hansen M."/>
            <person name="Howarth C."/>
            <person name="Imamovic A."/>
            <person name="Ireland A."/>
            <person name="Larimer J."/>
            <person name="McCowan C."/>
            <person name="Murphy C."/>
            <person name="Pearson M."/>
            <person name="Poon T.W."/>
            <person name="Priest M."/>
            <person name="Roberts A."/>
            <person name="Saif S."/>
            <person name="Shea T."/>
            <person name="Sisk P."/>
            <person name="Sykes S."/>
            <person name="Wortman J."/>
            <person name="Nusbaum C."/>
            <person name="Birren B."/>
        </authorList>
    </citation>
    <scope>NUCLEOTIDE SEQUENCE [LARGE SCALE GENOMIC DNA]</scope>
    <source>
        <strain evidence="5 6">CBS 101466</strain>
    </source>
</reference>
<protein>
    <recommendedName>
        <fullName evidence="7">RhoGAP-domain-containing protein</fullName>
    </recommendedName>
</protein>
<dbReference type="InterPro" id="IPR011993">
    <property type="entry name" value="PH-like_dom_sf"/>
</dbReference>
<feature type="domain" description="PH" evidence="3">
    <location>
        <begin position="610"/>
        <end position="722"/>
    </location>
</feature>
<dbReference type="OrthoDB" id="185175at2759"/>
<dbReference type="CDD" id="cd13277">
    <property type="entry name" value="PH_Bem3"/>
    <property type="match status" value="1"/>
</dbReference>
<dbReference type="FunCoup" id="W2RQU7">
    <property type="interactions" value="145"/>
</dbReference>
<evidence type="ECO:0000259" key="3">
    <source>
        <dbReference type="PROSITE" id="PS50003"/>
    </source>
</evidence>
<dbReference type="Proteomes" id="UP000030752">
    <property type="component" value="Unassembled WGS sequence"/>
</dbReference>
<dbReference type="VEuPathDB" id="FungiDB:HMPREF1541_06737"/>
<sequence>MPRTSSIDSAISSISSTNVSGPTKSTGEKEPTITEIRNLIATAGSAENLVQHLLRDKAQAAAQNAQLWKLVDKQRALLLGLNKDLERAAHDRDRYRKRAKELAAAQTEKERHVSGSHSPPRTPPTDELPIQMTESREVHQEPDPGSRHAGQDETSPVEDNMMPPPLHFNLQQQQQQQRARASEQPKLSALSTTELAAPSFAVIAPTPVTSSPSQSFSTKRQIAPKPLDLRSSKEDSKLAQLALVDAAATESVADTPPDHQRGRRKTREEDDRDREMTALQQAMQQEEARSRSKKTSKQPQPPMEPPAKLLPAADITQSRPVAGQSQHQTTASDASSQYSQKGQEGSTLSPPMRSPGLPASPRPSAAERAIVSPESHSSLNSLPLSPRNGGFPLSPRAPKQPIPMPSNLQSAQLSSLHAPDVTLPPRSESLNVAVNDGPMVSSSDIPTPYRGLVVATLPDLLLPPNALPSIQVKVASSRLKPSRFSMLGLKPQEDTSVFSLSIFSRSNYRELWRIEKIPAALPHLDQQIRPRCPEVPRLPDRKLFTGHAPATLDHRRNAIDQYFDDLLDTHIDEQSALLICKFLSTDVLEPQSDAVASKSLENIKQKTHVGQKKTGYLTKKGKNFGGWKSRYFVLESPELRYFEAPGGAHLGTIKLANARIGRQTSNEVALADEAESETQYRHAFLILEPKRKDSSSYVRHVLCAENDTERDEWVTALLHHIEESQAVRPPTSGGDGAHPRTLLRGADYADGQADAAAKSSSPTLGPGTSGSASPTSSATPPLDQGTNEPYAKPSSASLGIPTNPRAGNRQSSSGQPQGQKIRNLFQFRKSSHEALNGSLGDQRSPHPPASTRSAHRGYVRPVFGLSLVEAVESCPPEGVDVLLPAVAYRCIQYLRGKKAANEEGLFRLSGSNIVIRTLKERFNTEGDVDLLEDEEYYDVHAVASLFKSYLRELPTTLLTRELHLEFLKVLELDDKRQKIVAFNALVHRLPRVNFVLLRALSEYLLEVVSNQDRNKMTVKNVGIVFSPTLNIPAPVFSMFLTEFHAIFDQPEQDEIAQPFVTIHEPQQDDIRSPRRQMFTDLPTPQYNQNSFAQNASAHTTRGYDHAHHIGDMGMQPLQHSYETRSYVSNPNDHPPAPPQPMYPPPPQPGQQQQYQQQQQGGYRVVAPDNAASSKQKRRESAMLLF</sequence>
<feature type="region of interest" description="Disordered" evidence="2">
    <location>
        <begin position="206"/>
        <end position="424"/>
    </location>
</feature>
<name>W2RQU7_CYPE1</name>
<evidence type="ECO:0008006" key="7">
    <source>
        <dbReference type="Google" id="ProtNLM"/>
    </source>
</evidence>
<dbReference type="GO" id="GO:0005096">
    <property type="term" value="F:GTPase activator activity"/>
    <property type="evidence" value="ECO:0007669"/>
    <property type="project" value="UniProtKB-KW"/>
</dbReference>
<feature type="region of interest" description="Disordered" evidence="2">
    <location>
        <begin position="1124"/>
        <end position="1185"/>
    </location>
</feature>
<feature type="compositionally biased region" description="Polar residues" evidence="2">
    <location>
        <begin position="207"/>
        <end position="220"/>
    </location>
</feature>
<evidence type="ECO:0000313" key="6">
    <source>
        <dbReference type="Proteomes" id="UP000030752"/>
    </source>
</evidence>
<feature type="compositionally biased region" description="Basic and acidic residues" evidence="2">
    <location>
        <begin position="227"/>
        <end position="237"/>
    </location>
</feature>
<feature type="region of interest" description="Disordered" evidence="2">
    <location>
        <begin position="92"/>
        <end position="191"/>
    </location>
</feature>
<dbReference type="GeneID" id="19974076"/>
<proteinExistence type="predicted"/>
<feature type="domain" description="Rho-GAP" evidence="4">
    <location>
        <begin position="865"/>
        <end position="1067"/>
    </location>
</feature>
<dbReference type="SMART" id="SM00324">
    <property type="entry name" value="RhoGAP"/>
    <property type="match status" value="1"/>
</dbReference>
<evidence type="ECO:0000313" key="5">
    <source>
        <dbReference type="EMBL" id="ETN38700.1"/>
    </source>
</evidence>
<feature type="region of interest" description="Disordered" evidence="2">
    <location>
        <begin position="1"/>
        <end position="31"/>
    </location>
</feature>
<dbReference type="EMBL" id="KB822722">
    <property type="protein sequence ID" value="ETN38700.1"/>
    <property type="molecule type" value="Genomic_DNA"/>
</dbReference>
<feature type="compositionally biased region" description="Polar residues" evidence="2">
    <location>
        <begin position="808"/>
        <end position="818"/>
    </location>
</feature>
<feature type="compositionally biased region" description="Polar residues" evidence="2">
    <location>
        <begin position="406"/>
        <end position="415"/>
    </location>
</feature>
<dbReference type="InterPro" id="IPR050729">
    <property type="entry name" value="Rho-GAP"/>
</dbReference>
<feature type="compositionally biased region" description="Low complexity" evidence="2">
    <location>
        <begin position="362"/>
        <end position="386"/>
    </location>
</feature>
<evidence type="ECO:0000256" key="1">
    <source>
        <dbReference type="ARBA" id="ARBA00022468"/>
    </source>
</evidence>
<dbReference type="InterPro" id="IPR000198">
    <property type="entry name" value="RhoGAP_dom"/>
</dbReference>
<evidence type="ECO:0000256" key="2">
    <source>
        <dbReference type="SAM" id="MobiDB-lite"/>
    </source>
</evidence>
<dbReference type="CDD" id="cd06093">
    <property type="entry name" value="PX_domain"/>
    <property type="match status" value="1"/>
</dbReference>
<feature type="compositionally biased region" description="Pro residues" evidence="2">
    <location>
        <begin position="1132"/>
        <end position="1148"/>
    </location>
</feature>
<dbReference type="GO" id="GO:0005938">
    <property type="term" value="C:cell cortex"/>
    <property type="evidence" value="ECO:0007669"/>
    <property type="project" value="UniProtKB-ARBA"/>
</dbReference>
<dbReference type="eggNOG" id="KOG4269">
    <property type="taxonomic scope" value="Eukaryota"/>
</dbReference>
<dbReference type="InterPro" id="IPR001849">
    <property type="entry name" value="PH_domain"/>
</dbReference>
<dbReference type="Pfam" id="PF00620">
    <property type="entry name" value="RhoGAP"/>
    <property type="match status" value="1"/>
</dbReference>
<dbReference type="Pfam" id="PF00169">
    <property type="entry name" value="PH"/>
    <property type="match status" value="1"/>
</dbReference>
<dbReference type="Gene3D" id="1.10.555.10">
    <property type="entry name" value="Rho GTPase activation protein"/>
    <property type="match status" value="1"/>
</dbReference>
<keyword evidence="6" id="KW-1185">Reference proteome</keyword>
<feature type="compositionally biased region" description="Basic and acidic residues" evidence="2">
    <location>
        <begin position="134"/>
        <end position="151"/>
    </location>
</feature>
<accession>W2RQU7</accession>
<feature type="region of interest" description="Disordered" evidence="2">
    <location>
        <begin position="835"/>
        <end position="855"/>
    </location>
</feature>
<feature type="compositionally biased region" description="Low complexity" evidence="2">
    <location>
        <begin position="1149"/>
        <end position="1162"/>
    </location>
</feature>
<dbReference type="PANTHER" id="PTHR23176:SF129">
    <property type="entry name" value="RHO GTPASE ACTIVATING PROTEIN AT 16F, ISOFORM E-RELATED"/>
    <property type="match status" value="1"/>
</dbReference>
<dbReference type="InParanoid" id="W2RQU7"/>
<gene>
    <name evidence="5" type="ORF">HMPREF1541_06737</name>
</gene>
<dbReference type="SMART" id="SM00233">
    <property type="entry name" value="PH"/>
    <property type="match status" value="1"/>
</dbReference>
<dbReference type="PANTHER" id="PTHR23176">
    <property type="entry name" value="RHO/RAC/CDC GTPASE-ACTIVATING PROTEIN"/>
    <property type="match status" value="1"/>
</dbReference>
<dbReference type="Gene3D" id="2.30.29.30">
    <property type="entry name" value="Pleckstrin-homology domain (PH domain)/Phosphotyrosine-binding domain (PTB)"/>
    <property type="match status" value="1"/>
</dbReference>
<feature type="compositionally biased region" description="Polar residues" evidence="2">
    <location>
        <begin position="315"/>
        <end position="349"/>
    </location>
</feature>
<feature type="region of interest" description="Disordered" evidence="2">
    <location>
        <begin position="751"/>
        <end position="818"/>
    </location>
</feature>
<dbReference type="GO" id="GO:0007165">
    <property type="term" value="P:signal transduction"/>
    <property type="evidence" value="ECO:0007669"/>
    <property type="project" value="InterPro"/>
</dbReference>
<dbReference type="RefSeq" id="XP_008719289.1">
    <property type="nucleotide sequence ID" value="XM_008721067.1"/>
</dbReference>
<dbReference type="STRING" id="1220924.W2RQU7"/>
<dbReference type="PROSITE" id="PS50003">
    <property type="entry name" value="PH_DOMAIN"/>
    <property type="match status" value="1"/>
</dbReference>
<dbReference type="AlphaFoldDB" id="W2RQU7"/>
<dbReference type="HOGENOM" id="CLU_002671_0_0_1"/>
<dbReference type="PROSITE" id="PS50238">
    <property type="entry name" value="RHOGAP"/>
    <property type="match status" value="1"/>
</dbReference>
<dbReference type="InterPro" id="IPR008936">
    <property type="entry name" value="Rho_GTPase_activation_prot"/>
</dbReference>
<feature type="compositionally biased region" description="Basic and acidic residues" evidence="2">
    <location>
        <begin position="256"/>
        <end position="276"/>
    </location>
</feature>
<dbReference type="SUPFAM" id="SSF50729">
    <property type="entry name" value="PH domain-like"/>
    <property type="match status" value="1"/>
</dbReference>
<dbReference type="FunFam" id="2.30.29.30:FF:000452">
    <property type="entry name" value="Rho GTPase activator (Bem3)"/>
    <property type="match status" value="1"/>
</dbReference>
<dbReference type="SUPFAM" id="SSF48350">
    <property type="entry name" value="GTPase activation domain, GAP"/>
    <property type="match status" value="1"/>
</dbReference>
<evidence type="ECO:0000259" key="4">
    <source>
        <dbReference type="PROSITE" id="PS50238"/>
    </source>
</evidence>
<feature type="compositionally biased region" description="Low complexity" evidence="2">
    <location>
        <begin position="751"/>
        <end position="782"/>
    </location>
</feature>